<proteinExistence type="predicted"/>
<dbReference type="Proteomes" id="UP000017559">
    <property type="component" value="Unassembled WGS sequence"/>
</dbReference>
<accession>V2XN34</accession>
<gene>
    <name evidence="2" type="ORF">Moror_12949</name>
</gene>
<feature type="transmembrane region" description="Helical" evidence="1">
    <location>
        <begin position="120"/>
        <end position="140"/>
    </location>
</feature>
<evidence type="ECO:0000313" key="3">
    <source>
        <dbReference type="Proteomes" id="UP000017559"/>
    </source>
</evidence>
<keyword evidence="1" id="KW-0812">Transmembrane</keyword>
<evidence type="ECO:0000256" key="1">
    <source>
        <dbReference type="SAM" id="Phobius"/>
    </source>
</evidence>
<keyword evidence="3" id="KW-1185">Reference proteome</keyword>
<organism evidence="2 3">
    <name type="scientific">Moniliophthora roreri (strain MCA 2997)</name>
    <name type="common">Cocoa frosty pod rot fungus</name>
    <name type="synonym">Crinipellis roreri</name>
    <dbReference type="NCBI Taxonomy" id="1381753"/>
    <lineage>
        <taxon>Eukaryota</taxon>
        <taxon>Fungi</taxon>
        <taxon>Dikarya</taxon>
        <taxon>Basidiomycota</taxon>
        <taxon>Agaricomycotina</taxon>
        <taxon>Agaricomycetes</taxon>
        <taxon>Agaricomycetidae</taxon>
        <taxon>Agaricales</taxon>
        <taxon>Marasmiineae</taxon>
        <taxon>Marasmiaceae</taxon>
        <taxon>Moniliophthora</taxon>
    </lineage>
</organism>
<dbReference type="HOGENOM" id="CLU_1396678_0_0_1"/>
<feature type="transmembrane region" description="Helical" evidence="1">
    <location>
        <begin position="161"/>
        <end position="184"/>
    </location>
</feature>
<reference evidence="2 3" key="1">
    <citation type="journal article" date="2014" name="BMC Genomics">
        <title>Genome and secretome analysis of the hemibiotrophic fungal pathogen, Moniliophthora roreri, which causes frosty pod rot disease of cacao: mechanisms of the biotrophic and necrotrophic phases.</title>
        <authorList>
            <person name="Meinhardt L.W."/>
            <person name="Costa G.G.L."/>
            <person name="Thomazella D.P.T."/>
            <person name="Teixeira P.J.P.L."/>
            <person name="Carazzolle M.F."/>
            <person name="Schuster S.C."/>
            <person name="Carlson J.E."/>
            <person name="Guiltinan M.J."/>
            <person name="Mieczkowski P."/>
            <person name="Farmer A."/>
            <person name="Ramaraj T."/>
            <person name="Crozier J."/>
            <person name="Davis R.E."/>
            <person name="Shao J."/>
            <person name="Melnick R.L."/>
            <person name="Pereira G.A.G."/>
            <person name="Bailey B.A."/>
        </authorList>
    </citation>
    <scope>NUCLEOTIDE SEQUENCE [LARGE SCALE GENOMIC DNA]</scope>
    <source>
        <strain evidence="2 3">MCA 2997</strain>
    </source>
</reference>
<comment type="caution">
    <text evidence="2">The sequence shown here is derived from an EMBL/GenBank/DDBJ whole genome shotgun (WGS) entry which is preliminary data.</text>
</comment>
<feature type="transmembrane region" description="Helical" evidence="1">
    <location>
        <begin position="74"/>
        <end position="93"/>
    </location>
</feature>
<keyword evidence="1" id="KW-1133">Transmembrane helix</keyword>
<dbReference type="KEGG" id="mrr:Moror_12949"/>
<protein>
    <submittedName>
        <fullName evidence="2">Uncharacterized protein</fullName>
    </submittedName>
</protein>
<keyword evidence="1" id="KW-0472">Membrane</keyword>
<dbReference type="OrthoDB" id="2744793at2759"/>
<dbReference type="EMBL" id="AWSO01000162">
    <property type="protein sequence ID" value="ESK93930.1"/>
    <property type="molecule type" value="Genomic_DNA"/>
</dbReference>
<evidence type="ECO:0000313" key="2">
    <source>
        <dbReference type="EMBL" id="ESK93930.1"/>
    </source>
</evidence>
<sequence length="195" mass="21543">MFAISTFSVAIQAANVLLCLQILIDDDEQGMKTFRDRMYIPSGMEQALCLLTILVGDSVVIWRTWVLWSGNLKVLLAPCILLVGTTASIFAAWECMGRHLSSIDYSMDIPECVSLARVTYALSGATNVAATVAIGYKVWLHRQVARKYLATLKTRSRAEKVITLTLAFGGLYCIVLVTLAFGLFKAVYTYTVSRL</sequence>
<name>V2XN34_MONRO</name>
<feature type="transmembrane region" description="Helical" evidence="1">
    <location>
        <begin position="43"/>
        <end position="62"/>
    </location>
</feature>
<dbReference type="AlphaFoldDB" id="V2XN34"/>